<keyword evidence="1" id="KW-1133">Transmembrane helix</keyword>
<gene>
    <name evidence="2" type="ORF">SAMN05421578_11958</name>
</gene>
<sequence>MVTPKSKRDSQIFLIFVGIGVFYAAFYSIFILYSIHGQ</sequence>
<evidence type="ECO:0000313" key="2">
    <source>
        <dbReference type="EMBL" id="SIR56975.1"/>
    </source>
</evidence>
<dbReference type="Proteomes" id="UP000186666">
    <property type="component" value="Unassembled WGS sequence"/>
</dbReference>
<reference evidence="2 3" key="1">
    <citation type="submission" date="2017-01" db="EMBL/GenBank/DDBJ databases">
        <authorList>
            <person name="Varghese N."/>
            <person name="Submissions S."/>
        </authorList>
    </citation>
    <scope>NUCLEOTIDE SEQUENCE [LARGE SCALE GENOMIC DNA]</scope>
    <source>
        <strain evidence="2 3">ATCC 23464</strain>
    </source>
</reference>
<dbReference type="EMBL" id="FTNK01000019">
    <property type="protein sequence ID" value="SIR56975.1"/>
    <property type="molecule type" value="Genomic_DNA"/>
</dbReference>
<evidence type="ECO:0000256" key="1">
    <source>
        <dbReference type="SAM" id="Phobius"/>
    </source>
</evidence>
<organism evidence="2 3">
    <name type="scientific">Paenibacillus macquariensis</name>
    <dbReference type="NCBI Taxonomy" id="948756"/>
    <lineage>
        <taxon>Bacteria</taxon>
        <taxon>Bacillati</taxon>
        <taxon>Bacillota</taxon>
        <taxon>Bacilli</taxon>
        <taxon>Bacillales</taxon>
        <taxon>Paenibacillaceae</taxon>
        <taxon>Paenibacillus</taxon>
    </lineage>
</organism>
<proteinExistence type="predicted"/>
<protein>
    <submittedName>
        <fullName evidence="2">Uncharacterized protein</fullName>
    </submittedName>
</protein>
<name>A0ABY1KBT3_9BACL</name>
<comment type="caution">
    <text evidence="2">The sequence shown here is derived from an EMBL/GenBank/DDBJ whole genome shotgun (WGS) entry which is preliminary data.</text>
</comment>
<keyword evidence="1" id="KW-0472">Membrane</keyword>
<accession>A0ABY1KBT3</accession>
<keyword evidence="3" id="KW-1185">Reference proteome</keyword>
<evidence type="ECO:0000313" key="3">
    <source>
        <dbReference type="Proteomes" id="UP000186666"/>
    </source>
</evidence>
<feature type="transmembrane region" description="Helical" evidence="1">
    <location>
        <begin position="12"/>
        <end position="35"/>
    </location>
</feature>
<keyword evidence="1" id="KW-0812">Transmembrane</keyword>